<evidence type="ECO:0000313" key="1">
    <source>
        <dbReference type="EMBL" id="GGI19173.1"/>
    </source>
</evidence>
<organism evidence="1 4">
    <name type="scientific">Bradyrhizobium guangdongense</name>
    <dbReference type="NCBI Taxonomy" id="1325090"/>
    <lineage>
        <taxon>Bacteria</taxon>
        <taxon>Pseudomonadati</taxon>
        <taxon>Pseudomonadota</taxon>
        <taxon>Alphaproteobacteria</taxon>
        <taxon>Hyphomicrobiales</taxon>
        <taxon>Nitrobacteraceae</taxon>
        <taxon>Bradyrhizobium</taxon>
    </lineage>
</organism>
<dbReference type="EMBL" id="BMHC01000001">
    <property type="protein sequence ID" value="GGI19173.1"/>
    <property type="molecule type" value="Genomic_DNA"/>
</dbReference>
<sequence length="186" mass="21363">MVKWSYVENETALLLAKILKINTEPALAMFLAMQSSRVQIDVLTAAARTALSADDFKLFQAIMNIRRTMEGARNHLVHGLIGGSTVVKDGVLWTDQKDYVRHTATVWGTDYAQMHTKYLEEVFVYEADDLETIAQDLEWLHRFIGNLWGYLDSSDVVWRAERYHQLCTEPRVQAELQRMARVGQQS</sequence>
<gene>
    <name evidence="1" type="ORF">GCM10010987_02980</name>
    <name evidence="2" type="ORF">XH86_09910</name>
</gene>
<evidence type="ECO:0000313" key="2">
    <source>
        <dbReference type="EMBL" id="QOZ59022.1"/>
    </source>
</evidence>
<reference evidence="2 3" key="2">
    <citation type="submission" date="2018-06" db="EMBL/GenBank/DDBJ databases">
        <title>Comparative genomics of rhizobia nodulating Arachis hypogaea in China.</title>
        <authorList>
            <person name="Li Y."/>
        </authorList>
    </citation>
    <scope>NUCLEOTIDE SEQUENCE [LARGE SCALE GENOMIC DNA]</scope>
    <source>
        <strain evidence="2 3">CCBAU 51658</strain>
    </source>
</reference>
<dbReference type="EMBL" id="CP030057">
    <property type="protein sequence ID" value="QOZ59022.1"/>
    <property type="molecule type" value="Genomic_DNA"/>
</dbReference>
<evidence type="ECO:0000313" key="3">
    <source>
        <dbReference type="Proteomes" id="UP000593880"/>
    </source>
</evidence>
<accession>A0A410V2P9</accession>
<dbReference type="AlphaFoldDB" id="A0A410V2P9"/>
<reference evidence="1" key="3">
    <citation type="submission" date="2022-12" db="EMBL/GenBank/DDBJ databases">
        <authorList>
            <person name="Sun Q."/>
            <person name="Zhou Y."/>
        </authorList>
    </citation>
    <scope>NUCLEOTIDE SEQUENCE</scope>
    <source>
        <strain evidence="1">CGMCC 1.15034</strain>
    </source>
</reference>
<evidence type="ECO:0000313" key="4">
    <source>
        <dbReference type="Proteomes" id="UP000625079"/>
    </source>
</evidence>
<name>A0A410V2P9_9BRAD</name>
<proteinExistence type="predicted"/>
<protein>
    <submittedName>
        <fullName evidence="1">Uncharacterized protein</fullName>
    </submittedName>
</protein>
<dbReference type="Proteomes" id="UP000593880">
    <property type="component" value="Chromosome"/>
</dbReference>
<dbReference type="Proteomes" id="UP000625079">
    <property type="component" value="Unassembled WGS sequence"/>
</dbReference>
<reference evidence="1" key="1">
    <citation type="journal article" date="2014" name="Int. J. Syst. Evol. Microbiol.">
        <title>Complete genome sequence of Corynebacterium casei LMG S-19264T (=DSM 44701T), isolated from a smear-ripened cheese.</title>
        <authorList>
            <consortium name="US DOE Joint Genome Institute (JGI-PGF)"/>
            <person name="Walter F."/>
            <person name="Albersmeier A."/>
            <person name="Kalinowski J."/>
            <person name="Ruckert C."/>
        </authorList>
    </citation>
    <scope>NUCLEOTIDE SEQUENCE</scope>
    <source>
        <strain evidence="1">CGMCC 1.15034</strain>
    </source>
</reference>
<keyword evidence="3" id="KW-1185">Reference proteome</keyword>